<dbReference type="EMBL" id="CP002930">
    <property type="protein sequence ID" value="AFY02002.1"/>
    <property type="molecule type" value="Genomic_DNA"/>
</dbReference>
<dbReference type="HOGENOM" id="CLU_360819_0_0_7"/>
<organism evidence="1 2">
    <name type="scientific">Bdellovibrio bacteriovorus str. Tiberius</name>
    <dbReference type="NCBI Taxonomy" id="1069642"/>
    <lineage>
        <taxon>Bacteria</taxon>
        <taxon>Pseudomonadati</taxon>
        <taxon>Bdellovibrionota</taxon>
        <taxon>Bdellovibrionia</taxon>
        <taxon>Bdellovibrionales</taxon>
        <taxon>Pseudobdellovibrionaceae</taxon>
        <taxon>Bdellovibrio</taxon>
    </lineage>
</organism>
<reference evidence="1 2" key="1">
    <citation type="journal article" date="2012" name="BMC Genomics">
        <title>Genome analysis of a simultaneously predatory and prey-independent, novel Bdellovibrio bacteriovorus from the River Tiber, supports in silico predictions of both ancient and recent lateral gene transfer from diverse bacteria.</title>
        <authorList>
            <person name="Hobley L."/>
            <person name="Lerner T.R."/>
            <person name="Williams L.E."/>
            <person name="Lambert C."/>
            <person name="Till R."/>
            <person name="Milner D.S."/>
            <person name="Basford S.M."/>
            <person name="Capeness M.J."/>
            <person name="Fenton A.K."/>
            <person name="Atterbury R.J."/>
            <person name="Harris M.A."/>
            <person name="Sockett R.E."/>
        </authorList>
    </citation>
    <scope>NUCLEOTIDE SEQUENCE [LARGE SCALE GENOMIC DNA]</scope>
    <source>
        <strain evidence="1 2">Tiberius</strain>
    </source>
</reference>
<dbReference type="Proteomes" id="UP000010074">
    <property type="component" value="Chromosome"/>
</dbReference>
<evidence type="ECO:0000313" key="1">
    <source>
        <dbReference type="EMBL" id="AFY02002.1"/>
    </source>
</evidence>
<protein>
    <submittedName>
        <fullName evidence="1">Uncharacterized protein</fullName>
    </submittedName>
</protein>
<dbReference type="PATRIC" id="fig|1069642.3.peg.2292"/>
<gene>
    <name evidence="1" type="ORF">Bdt_2319</name>
</gene>
<dbReference type="PROSITE" id="PS51257">
    <property type="entry name" value="PROKAR_LIPOPROTEIN"/>
    <property type="match status" value="1"/>
</dbReference>
<name>K7ZFZ8_BDEBC</name>
<dbReference type="AlphaFoldDB" id="K7ZFZ8"/>
<proteinExistence type="predicted"/>
<evidence type="ECO:0000313" key="2">
    <source>
        <dbReference type="Proteomes" id="UP000010074"/>
    </source>
</evidence>
<dbReference type="STRING" id="1069642.Bdt_2319"/>
<accession>K7ZFZ8</accession>
<sequence>MRLGFEAFMAISWRVVGFVLVASFGLSSVGCSDFLNGKKAEPEVIEFSDTRFACLQVIPQHLEKFSVGEAKESEIRQGFDCMTDALNYFNKKTFGSLENAYTVEEMRRFFGKYFLKKNNVTPEFAAELMKIKRALLGGSTSHITKDEIVRLVEILGLLRDESIELSPHVKLLLNQNQSDKTEWEQISAAVDQLRRSLQRLLEKTQIAKSDYSFEDAKKALSGFAEFIRGEEPFAPYQKYSQWVPMVESVKVVLMGRRAHFAGLYQWSESLDTLLDLYELALKYHYVIGDFEFTNAAKVRQTSQFLTQGLGLLLNSHQMKASGRIPVEDIDNLINQILPSATDMIQPKSLIKTYKAVLMKILDPARVADSRSLLGLEKKHIMSIQRELNIFRLHQSFIDNIPMAELGGGVTQKQLIEYYNKFNKSYVIEKGLTDDAFEQKALENAWADIGDLIKNPTMVNFNGDGRLIISATGNQTKQSWAALTKFNLMRVLSRMLMLGYADNVGGRLSQSQMSEKGLVSWYEDFQELGLDLKAFDPRSANSGSRSFLEANFFTFSGNGNDGMDQKETFEFVTTLFSAGLGTSNAVSDHMKLAQCAIEEKDVFGFNYYKEDCFREQLRKHIGVYFANMPGMVNYVRGLNAAQWKQFFDYVLAASVTPTQRPGLIETANVRTMVTILHYIETIMVIYDTDNNQGLSVDEVYASAPRFMSFFKKVNPGTYEFLIKEGFAHLVFYGEIPGAGGIAGFQFKKMWGIDDAQRMEIARLFGTLKDQLNKVEN</sequence>
<dbReference type="KEGG" id="bbat:Bdt_2319"/>